<feature type="non-terminal residue" evidence="2">
    <location>
        <position position="153"/>
    </location>
</feature>
<dbReference type="InterPro" id="IPR052163">
    <property type="entry name" value="DGC-Regulatory_Protein"/>
</dbReference>
<evidence type="ECO:0000313" key="3">
    <source>
        <dbReference type="Proteomes" id="UP000230790"/>
    </source>
</evidence>
<gene>
    <name evidence="2" type="ORF">CUN48_17380</name>
</gene>
<dbReference type="SMART" id="SM00267">
    <property type="entry name" value="GGDEF"/>
    <property type="match status" value="1"/>
</dbReference>
<comment type="caution">
    <text evidence="2">The sequence shown here is derived from an EMBL/GenBank/DDBJ whole genome shotgun (WGS) entry which is preliminary data.</text>
</comment>
<dbReference type="InterPro" id="IPR029787">
    <property type="entry name" value="Nucleotide_cyclase"/>
</dbReference>
<dbReference type="InterPro" id="IPR043128">
    <property type="entry name" value="Rev_trsase/Diguanyl_cyclase"/>
</dbReference>
<evidence type="ECO:0000259" key="1">
    <source>
        <dbReference type="PROSITE" id="PS50887"/>
    </source>
</evidence>
<feature type="domain" description="GGDEF" evidence="1">
    <location>
        <begin position="17"/>
        <end position="150"/>
    </location>
</feature>
<dbReference type="CDD" id="cd01949">
    <property type="entry name" value="GGDEF"/>
    <property type="match status" value="1"/>
</dbReference>
<dbReference type="AlphaFoldDB" id="A0A2M8Q7H9"/>
<dbReference type="NCBIfam" id="TIGR00254">
    <property type="entry name" value="GGDEF"/>
    <property type="match status" value="1"/>
</dbReference>
<evidence type="ECO:0000313" key="2">
    <source>
        <dbReference type="EMBL" id="PJF45734.1"/>
    </source>
</evidence>
<dbReference type="PROSITE" id="PS50887">
    <property type="entry name" value="GGDEF"/>
    <property type="match status" value="1"/>
</dbReference>
<dbReference type="SUPFAM" id="SSF55073">
    <property type="entry name" value="Nucleotide cyclase"/>
    <property type="match status" value="1"/>
</dbReference>
<feature type="non-terminal residue" evidence="2">
    <location>
        <position position="1"/>
    </location>
</feature>
<dbReference type="InterPro" id="IPR000160">
    <property type="entry name" value="GGDEF_dom"/>
</dbReference>
<dbReference type="Pfam" id="PF00990">
    <property type="entry name" value="GGDEF"/>
    <property type="match status" value="1"/>
</dbReference>
<dbReference type="PANTHER" id="PTHR46663">
    <property type="entry name" value="DIGUANYLATE CYCLASE DGCT-RELATED"/>
    <property type="match status" value="1"/>
</dbReference>
<dbReference type="Proteomes" id="UP000230790">
    <property type="component" value="Unassembled WGS sequence"/>
</dbReference>
<accession>A0A2M8Q7H9</accession>
<sequence length="153" mass="17250">FKDRLTQAIAHARRHGLILAVMFLDLDRFKSVNDTLGHLVGDELLQLVSQRLRHCLREGDTLARIGGDEFMLLLPHIRTRDNAANIAEKILAALKTPFRLNGHELYISASIGIAIYPNDGITHETLIKHADIAMYSAKDEGRNDYRFFDSGLN</sequence>
<name>A0A2M8Q7H9_9CHLR</name>
<organism evidence="2 3">
    <name type="scientific">Candidatus Thermofonsia Clade 3 bacterium</name>
    <dbReference type="NCBI Taxonomy" id="2364212"/>
    <lineage>
        <taxon>Bacteria</taxon>
        <taxon>Bacillati</taxon>
        <taxon>Chloroflexota</taxon>
        <taxon>Candidatus Thermofontia</taxon>
        <taxon>Candidatus Thermofonsia Clade 3</taxon>
    </lineage>
</organism>
<proteinExistence type="predicted"/>
<dbReference type="EMBL" id="PGTN01000806">
    <property type="protein sequence ID" value="PJF45734.1"/>
    <property type="molecule type" value="Genomic_DNA"/>
</dbReference>
<dbReference type="FunFam" id="3.30.70.270:FF:000001">
    <property type="entry name" value="Diguanylate cyclase domain protein"/>
    <property type="match status" value="1"/>
</dbReference>
<protein>
    <recommendedName>
        <fullName evidence="1">GGDEF domain-containing protein</fullName>
    </recommendedName>
</protein>
<dbReference type="PANTHER" id="PTHR46663:SF3">
    <property type="entry name" value="SLL0267 PROTEIN"/>
    <property type="match status" value="1"/>
</dbReference>
<dbReference type="Gene3D" id="3.30.70.270">
    <property type="match status" value="1"/>
</dbReference>
<reference evidence="2 3" key="1">
    <citation type="submission" date="2017-11" db="EMBL/GenBank/DDBJ databases">
        <title>Evolution of Phototrophy in the Chloroflexi Phylum Driven by Horizontal Gene Transfer.</title>
        <authorList>
            <person name="Ward L.M."/>
            <person name="Hemp J."/>
            <person name="Shih P.M."/>
            <person name="Mcglynn S.E."/>
            <person name="Fischer W."/>
        </authorList>
    </citation>
    <scope>NUCLEOTIDE SEQUENCE [LARGE SCALE GENOMIC DNA]</scope>
    <source>
        <strain evidence="2">JP3_7</strain>
    </source>
</reference>